<dbReference type="InterPro" id="IPR023214">
    <property type="entry name" value="HAD_sf"/>
</dbReference>
<dbReference type="Gene3D" id="3.40.50.2020">
    <property type="match status" value="1"/>
</dbReference>
<comment type="caution">
    <text evidence="3">The sequence shown here is derived from an EMBL/GenBank/DDBJ whole genome shotgun (WGS) entry which is preliminary data.</text>
</comment>
<dbReference type="InterPro" id="IPR027417">
    <property type="entry name" value="P-loop_NTPase"/>
</dbReference>
<sequence length="828" mass="91903">MAKNLFPSASSQPVPCLRCAYPALNSDVSQDGDMIQQEVGAVNEHDERKHRRHACARMRTRAVMAYNHHERPSQTETGREGTGGNGQTSICWRHRQGKDRDVKRIFSSFQLATVVSKQQQSDIDADTMATPYSGPKNSLQASKPVVVGVYGIPGCGKSSMLVELKNRLGEEQFSFHEGSQAIASLLPGGLAAFHQASQDEKARYRELAISAIANEATKNQKVAVVAGHFMFWSEKDQQYHRVCTKADLETYTHVIYFDTAADIVSLRRQDDKGRERPTITPARLDDWAKTEKRELQRLCRSSGILFIALSEAERGALSVRIINLLLDFQHHCSQHNLRLVQNRLDSINLRSGFTMDCKQPCTMLVLDADKTLATQDTGKLFWEVMLKKNLLDPSSLEGKCEDPLTTLFSSQLGYSYTAFRQATLLYEQYSDEQVFEGVCRNIASLVKMHPAMVSLLQTAERKRNVSAVVVTCGLRRVWEIVLDNHGLMGTVKVIGGGRISDGFVVTAQVKASLVERLQNMYGLYVWAFGDSPLDIPMLRAADEAIVVVGEQYVQSRSMETHLLQAIDSGNFCPRQVLLPETAAPRLDVERLPLVNIESSEFLFEISRQRDHRRQPTAEHHIVHATGRAAAKLLTTATRDARVSGPALREAHRLVGRYLATELLPDVVGTEEYEIPHVQGHQTLGHRVKNEKKTAIVPLMRGGEPMAFGISDVLPLAIFLHAKRPEDVEARHLLGLETVLLVDSVVNTGKSIVEFVRHIRGLNSRVGIVVMAGVVQAKAVAAGPEGVLHQLHQAEPKVDVVALRLSDNKFTGKGVTDTGARLFNTTELE</sequence>
<gene>
    <name evidence="3" type="ORF">QC764_700140</name>
</gene>
<dbReference type="CDD" id="cd06223">
    <property type="entry name" value="PRTases_typeI"/>
    <property type="match status" value="1"/>
</dbReference>
<dbReference type="EMBL" id="JAFFHC010000007">
    <property type="protein sequence ID" value="KAK4669074.1"/>
    <property type="molecule type" value="Genomic_DNA"/>
</dbReference>
<dbReference type="Pfam" id="PF14681">
    <property type="entry name" value="UPRTase"/>
    <property type="match status" value="1"/>
</dbReference>
<dbReference type="GeneID" id="87970545"/>
<evidence type="ECO:0000313" key="3">
    <source>
        <dbReference type="EMBL" id="KAK4669074.1"/>
    </source>
</evidence>
<keyword evidence="4" id="KW-1185">Reference proteome</keyword>
<organism evidence="3 4">
    <name type="scientific">Podospora pseudoanserina</name>
    <dbReference type="NCBI Taxonomy" id="2609844"/>
    <lineage>
        <taxon>Eukaryota</taxon>
        <taxon>Fungi</taxon>
        <taxon>Dikarya</taxon>
        <taxon>Ascomycota</taxon>
        <taxon>Pezizomycotina</taxon>
        <taxon>Sordariomycetes</taxon>
        <taxon>Sordariomycetidae</taxon>
        <taxon>Sordariales</taxon>
        <taxon>Podosporaceae</taxon>
        <taxon>Podospora</taxon>
    </lineage>
</organism>
<dbReference type="SUPFAM" id="SSF52540">
    <property type="entry name" value="P-loop containing nucleoside triphosphate hydrolases"/>
    <property type="match status" value="1"/>
</dbReference>
<dbReference type="RefSeq" id="XP_062796994.1">
    <property type="nucleotide sequence ID" value="XM_062949680.1"/>
</dbReference>
<dbReference type="SUPFAM" id="SSF56784">
    <property type="entry name" value="HAD-like"/>
    <property type="match status" value="1"/>
</dbReference>
<accession>A0ABR0HMA3</accession>
<dbReference type="Gene3D" id="3.40.50.1000">
    <property type="entry name" value="HAD superfamily/HAD-like"/>
    <property type="match status" value="1"/>
</dbReference>
<dbReference type="Pfam" id="PF12710">
    <property type="entry name" value="HAD"/>
    <property type="match status" value="1"/>
</dbReference>
<name>A0ABR0HMA3_9PEZI</name>
<dbReference type="InterPro" id="IPR036412">
    <property type="entry name" value="HAD-like_sf"/>
</dbReference>
<evidence type="ECO:0000259" key="2">
    <source>
        <dbReference type="Pfam" id="PF14681"/>
    </source>
</evidence>
<feature type="region of interest" description="Disordered" evidence="1">
    <location>
        <begin position="70"/>
        <end position="90"/>
    </location>
</feature>
<dbReference type="InterPro" id="IPR000836">
    <property type="entry name" value="PRTase_dom"/>
</dbReference>
<evidence type="ECO:0000313" key="4">
    <source>
        <dbReference type="Proteomes" id="UP001323617"/>
    </source>
</evidence>
<dbReference type="InterPro" id="IPR050582">
    <property type="entry name" value="HAD-like_SerB"/>
</dbReference>
<dbReference type="InterPro" id="IPR029057">
    <property type="entry name" value="PRTase-like"/>
</dbReference>
<protein>
    <recommendedName>
        <fullName evidence="2">Phosphoribosyltransferase domain-containing protein</fullName>
    </recommendedName>
</protein>
<dbReference type="Gene3D" id="3.40.50.300">
    <property type="entry name" value="P-loop containing nucleotide triphosphate hydrolases"/>
    <property type="match status" value="1"/>
</dbReference>
<dbReference type="PANTHER" id="PTHR43344">
    <property type="entry name" value="PHOSPHOSERINE PHOSPHATASE"/>
    <property type="match status" value="1"/>
</dbReference>
<dbReference type="PANTHER" id="PTHR43344:SF20">
    <property type="entry name" value="URACIL PHOSPHORIBOSYLTRANSFERASE"/>
    <property type="match status" value="1"/>
</dbReference>
<dbReference type="Proteomes" id="UP001323617">
    <property type="component" value="Unassembled WGS sequence"/>
</dbReference>
<reference evidence="3 4" key="1">
    <citation type="journal article" date="2023" name="bioRxiv">
        <title>High-quality genome assemblies of four members of thePodospora anserinaspecies complex.</title>
        <authorList>
            <person name="Ament-Velasquez S.L."/>
            <person name="Vogan A.A."/>
            <person name="Wallerman O."/>
            <person name="Hartmann F."/>
            <person name="Gautier V."/>
            <person name="Silar P."/>
            <person name="Giraud T."/>
            <person name="Johannesson H."/>
        </authorList>
    </citation>
    <scope>NUCLEOTIDE SEQUENCE [LARGE SCALE GENOMIC DNA]</scope>
    <source>
        <strain evidence="3 4">CBS 124.78</strain>
    </source>
</reference>
<feature type="domain" description="Phosphoribosyltransferase" evidence="2">
    <location>
        <begin position="627"/>
        <end position="824"/>
    </location>
</feature>
<proteinExistence type="predicted"/>
<feature type="compositionally biased region" description="Basic and acidic residues" evidence="1">
    <location>
        <begin position="70"/>
        <end position="79"/>
    </location>
</feature>
<dbReference type="SUPFAM" id="SSF53271">
    <property type="entry name" value="PRTase-like"/>
    <property type="match status" value="1"/>
</dbReference>
<dbReference type="Pfam" id="PF13207">
    <property type="entry name" value="AAA_17"/>
    <property type="match status" value="1"/>
</dbReference>
<evidence type="ECO:0000256" key="1">
    <source>
        <dbReference type="SAM" id="MobiDB-lite"/>
    </source>
</evidence>